<gene>
    <name evidence="5" type="ORF">DSM104443_01927</name>
</gene>
<dbReference type="InterPro" id="IPR029132">
    <property type="entry name" value="CBAH/NAAA_C"/>
</dbReference>
<evidence type="ECO:0000259" key="4">
    <source>
        <dbReference type="Pfam" id="PF02275"/>
    </source>
</evidence>
<dbReference type="Proteomes" id="UP000501534">
    <property type="component" value="Chromosome"/>
</dbReference>
<comment type="similarity">
    <text evidence="1">Belongs to the peptidase C59 family.</text>
</comment>
<dbReference type="PANTHER" id="PTHR35527">
    <property type="entry name" value="CHOLOYLGLYCINE HYDROLASE"/>
    <property type="match status" value="1"/>
</dbReference>
<dbReference type="EMBL" id="CP053069">
    <property type="protein sequence ID" value="QJR10857.1"/>
    <property type="molecule type" value="Genomic_DNA"/>
</dbReference>
<proteinExistence type="inferred from homology"/>
<evidence type="ECO:0000313" key="6">
    <source>
        <dbReference type="Proteomes" id="UP000501534"/>
    </source>
</evidence>
<dbReference type="GO" id="GO:0016787">
    <property type="term" value="F:hydrolase activity"/>
    <property type="evidence" value="ECO:0007669"/>
    <property type="project" value="UniProtKB-KW"/>
</dbReference>
<protein>
    <recommendedName>
        <fullName evidence="4">Choloylglycine hydrolase/NAAA C-terminal domain-containing protein</fullName>
    </recommendedName>
</protein>
<dbReference type="KEGG" id="uru:DSM104443_01927"/>
<reference evidence="5 6" key="1">
    <citation type="submission" date="2020-04" db="EMBL/GenBank/DDBJ databases">
        <title>Usitatibacter rugosus gen. nov., sp. nov. and Usitatibacter palustris sp. nov., novel members of Usitatibacteraceae fam. nov. within the order Nitrosomonadales isolated from soil.</title>
        <authorList>
            <person name="Huber K.J."/>
            <person name="Neumann-Schaal M."/>
            <person name="Geppert A."/>
            <person name="Luckner M."/>
            <person name="Wanner G."/>
            <person name="Overmann J."/>
        </authorList>
    </citation>
    <scope>NUCLEOTIDE SEQUENCE [LARGE SCALE GENOMIC DNA]</scope>
    <source>
        <strain evidence="5 6">0125_3</strain>
    </source>
</reference>
<evidence type="ECO:0000256" key="1">
    <source>
        <dbReference type="ARBA" id="ARBA00006625"/>
    </source>
</evidence>
<sequence length="347" mass="38137">MRRALGALALCAALPAVPCTTFCVRGPEGLVFGRNYDYAFGEGMVLVNARGVEKVSVLERNAARWTSKYGSVTFNQYGRDNPMGGVNERGFVVELMELQDTKYPPADSRPQLGSLEWIQYLLDNYASVEEAVTGAKRVRIGTSAPLHFLLADRSGDTAVVEFLNGRMVVRRGETLASRVLANTPYDEDVEYAAKTTPKAELPRGLEGSRERFSRAARAVKAYEAQPTESAVERSFGILDEVAQKGHTQWQVVYDLKAATIHYRTTPNRERRSIAYASFDYSCKAPGGMLDVDTGRGDVTKAFLPYAPEANERQVVLAFAKSPDIRLPAQAARAEAARIESTRHCVAG</sequence>
<keyword evidence="2" id="KW-0378">Hydrolase</keyword>
<evidence type="ECO:0000256" key="3">
    <source>
        <dbReference type="SAM" id="SignalP"/>
    </source>
</evidence>
<dbReference type="SUPFAM" id="SSF56235">
    <property type="entry name" value="N-terminal nucleophile aminohydrolases (Ntn hydrolases)"/>
    <property type="match status" value="1"/>
</dbReference>
<keyword evidence="3" id="KW-0732">Signal</keyword>
<name>A0A6M4GZA3_9PROT</name>
<feature type="domain" description="Choloylglycine hydrolase/NAAA C-terminal" evidence="4">
    <location>
        <begin position="19"/>
        <end position="184"/>
    </location>
</feature>
<evidence type="ECO:0000313" key="5">
    <source>
        <dbReference type="EMBL" id="QJR10857.1"/>
    </source>
</evidence>
<keyword evidence="6" id="KW-1185">Reference proteome</keyword>
<feature type="chain" id="PRO_5026911241" description="Choloylglycine hydrolase/NAAA C-terminal domain-containing protein" evidence="3">
    <location>
        <begin position="19"/>
        <end position="347"/>
    </location>
</feature>
<dbReference type="PANTHER" id="PTHR35527:SF2">
    <property type="entry name" value="HYDROLASE"/>
    <property type="match status" value="1"/>
</dbReference>
<dbReference type="Pfam" id="PF02275">
    <property type="entry name" value="CBAH"/>
    <property type="match status" value="1"/>
</dbReference>
<dbReference type="Gene3D" id="3.60.60.10">
    <property type="entry name" value="Penicillin V Acylase, Chain A"/>
    <property type="match status" value="1"/>
</dbReference>
<dbReference type="AlphaFoldDB" id="A0A6M4GZA3"/>
<dbReference type="InterPro" id="IPR029055">
    <property type="entry name" value="Ntn_hydrolases_N"/>
</dbReference>
<dbReference type="InterPro" id="IPR052193">
    <property type="entry name" value="Peptidase_C59"/>
</dbReference>
<dbReference type="RefSeq" id="WP_171091712.1">
    <property type="nucleotide sequence ID" value="NZ_CP053069.1"/>
</dbReference>
<organism evidence="5 6">
    <name type="scientific">Usitatibacter rugosus</name>
    <dbReference type="NCBI Taxonomy" id="2732067"/>
    <lineage>
        <taxon>Bacteria</taxon>
        <taxon>Pseudomonadati</taxon>
        <taxon>Pseudomonadota</taxon>
        <taxon>Betaproteobacteria</taxon>
        <taxon>Nitrosomonadales</taxon>
        <taxon>Usitatibacteraceae</taxon>
        <taxon>Usitatibacter</taxon>
    </lineage>
</organism>
<feature type="signal peptide" evidence="3">
    <location>
        <begin position="1"/>
        <end position="18"/>
    </location>
</feature>
<accession>A0A6M4GZA3</accession>
<evidence type="ECO:0000256" key="2">
    <source>
        <dbReference type="ARBA" id="ARBA00022801"/>
    </source>
</evidence>